<evidence type="ECO:0000256" key="5">
    <source>
        <dbReference type="ARBA" id="ARBA00023125"/>
    </source>
</evidence>
<evidence type="ECO:0000259" key="11">
    <source>
        <dbReference type="PROSITE" id="PS50884"/>
    </source>
</evidence>
<feature type="region of interest" description="Disordered" evidence="10">
    <location>
        <begin position="65"/>
        <end position="96"/>
    </location>
</feature>
<gene>
    <name evidence="12" type="ORF">NYM_LOCUS21776</name>
</gene>
<evidence type="ECO:0000256" key="7">
    <source>
        <dbReference type="ARBA" id="ARBA00023242"/>
    </source>
</evidence>
<evidence type="ECO:0000256" key="2">
    <source>
        <dbReference type="ARBA" id="ARBA00022771"/>
    </source>
</evidence>
<keyword evidence="7 8" id="KW-0539">Nucleus</keyword>
<evidence type="ECO:0000256" key="8">
    <source>
        <dbReference type="PROSITE-ProRule" id="PRU00071"/>
    </source>
</evidence>
<reference evidence="12" key="1">
    <citation type="submission" date="2019-09" db="EMBL/GenBank/DDBJ databases">
        <authorList>
            <person name="Zhang L."/>
        </authorList>
    </citation>
    <scope>NUCLEOTIDE SEQUENCE</scope>
</reference>
<protein>
    <recommendedName>
        <fullName evidence="9">Dof zinc finger protein</fullName>
    </recommendedName>
</protein>
<keyword evidence="6 9" id="KW-0804">Transcription</keyword>
<dbReference type="AlphaFoldDB" id="A0A5K1E5S0"/>
<evidence type="ECO:0000256" key="10">
    <source>
        <dbReference type="SAM" id="MobiDB-lite"/>
    </source>
</evidence>
<keyword evidence="2 8" id="KW-0863">Zinc-finger</keyword>
<dbReference type="Gramene" id="NC6G0252310.1">
    <property type="protein sequence ID" value="NC6G0252310.1:cds"/>
    <property type="gene ID" value="NC6G0252310"/>
</dbReference>
<keyword evidence="1 9" id="KW-0479">Metal-binding</keyword>
<evidence type="ECO:0000256" key="3">
    <source>
        <dbReference type="ARBA" id="ARBA00022833"/>
    </source>
</evidence>
<keyword evidence="4 9" id="KW-0805">Transcription regulation</keyword>
<feature type="compositionally biased region" description="Low complexity" evidence="10">
    <location>
        <begin position="79"/>
        <end position="96"/>
    </location>
</feature>
<dbReference type="OrthoDB" id="1927254at2759"/>
<comment type="subcellular location">
    <subcellularLocation>
        <location evidence="8 9">Nucleus</location>
    </subcellularLocation>
</comment>
<keyword evidence="3 9" id="KW-0862">Zinc</keyword>
<dbReference type="EMBL" id="LR721784">
    <property type="protein sequence ID" value="VVW46004.1"/>
    <property type="molecule type" value="Genomic_DNA"/>
</dbReference>
<evidence type="ECO:0000256" key="6">
    <source>
        <dbReference type="ARBA" id="ARBA00023163"/>
    </source>
</evidence>
<evidence type="ECO:0000313" key="12">
    <source>
        <dbReference type="EMBL" id="VVW46004.1"/>
    </source>
</evidence>
<name>A0A5K1E5S0_9MAGN</name>
<dbReference type="InterPro" id="IPR003851">
    <property type="entry name" value="Znf_Dof"/>
</dbReference>
<dbReference type="InterPro" id="IPR045174">
    <property type="entry name" value="Dof"/>
</dbReference>
<accession>A0A5K1E5S0</accession>
<dbReference type="PANTHER" id="PTHR31992:SF62">
    <property type="entry name" value="DOF ZINC FINGER PROTEIN DOF3.1"/>
    <property type="match status" value="1"/>
</dbReference>
<dbReference type="PROSITE" id="PS01361">
    <property type="entry name" value="ZF_DOF_1"/>
    <property type="match status" value="1"/>
</dbReference>
<proteinExistence type="predicted"/>
<dbReference type="GO" id="GO:0005634">
    <property type="term" value="C:nucleus"/>
    <property type="evidence" value="ECO:0007669"/>
    <property type="project" value="UniProtKB-SubCell"/>
</dbReference>
<keyword evidence="5 8" id="KW-0238">DNA-binding</keyword>
<evidence type="ECO:0000256" key="1">
    <source>
        <dbReference type="ARBA" id="ARBA00022723"/>
    </source>
</evidence>
<dbReference type="GO" id="GO:0008270">
    <property type="term" value="F:zinc ion binding"/>
    <property type="evidence" value="ECO:0007669"/>
    <property type="project" value="UniProtKB-KW"/>
</dbReference>
<feature type="domain" description="Dof-type" evidence="11">
    <location>
        <begin position="24"/>
        <end position="78"/>
    </location>
</feature>
<dbReference type="GO" id="GO:0003700">
    <property type="term" value="F:DNA-binding transcription factor activity"/>
    <property type="evidence" value="ECO:0007669"/>
    <property type="project" value="UniProtKB-UniRule"/>
</dbReference>
<dbReference type="Pfam" id="PF02701">
    <property type="entry name" value="Zn_ribbon_Dof"/>
    <property type="match status" value="1"/>
</dbReference>
<evidence type="ECO:0000256" key="4">
    <source>
        <dbReference type="ARBA" id="ARBA00023015"/>
    </source>
</evidence>
<dbReference type="GO" id="GO:0003677">
    <property type="term" value="F:DNA binding"/>
    <property type="evidence" value="ECO:0007669"/>
    <property type="project" value="UniProtKB-UniRule"/>
</dbReference>
<dbReference type="PANTHER" id="PTHR31992">
    <property type="entry name" value="DOF ZINC FINGER PROTEIN DOF1.4-RELATED"/>
    <property type="match status" value="1"/>
</dbReference>
<sequence>MQDPGLIPDRRTTKPQFPELEQHIKCPRCDSTNTKFCYYNNYNLSQPRHFCKNCRRYWTKGGALRNIPVGGGSRKNSKKSSSGSKSKNASNSNSSGSAAAATAIATPATTSPCSSSSSSFLKQEPDLPAESLVAGVFGPATDQDHRLLDMTGTFSSLLASNGHFGTLYEPLSSARVGRVQEGLKGPENGWGMPEYSERVTASAGVEFSGGNVDGLLGDSNCWVGSNWPDLAMYTPGSSYQ</sequence>
<evidence type="ECO:0000256" key="9">
    <source>
        <dbReference type="RuleBase" id="RU369094"/>
    </source>
</evidence>
<organism evidence="12">
    <name type="scientific">Nymphaea colorata</name>
    <name type="common">pocket water lily</name>
    <dbReference type="NCBI Taxonomy" id="210225"/>
    <lineage>
        <taxon>Eukaryota</taxon>
        <taxon>Viridiplantae</taxon>
        <taxon>Streptophyta</taxon>
        <taxon>Embryophyta</taxon>
        <taxon>Tracheophyta</taxon>
        <taxon>Spermatophyta</taxon>
        <taxon>Magnoliopsida</taxon>
        <taxon>Nymphaeales</taxon>
        <taxon>Nymphaeaceae</taxon>
        <taxon>Nymphaea</taxon>
    </lineage>
</organism>
<comment type="function">
    <text evidence="9">Transcription factor that binds specifically to a 5'-AA[AG]G-3' consensus core sequence.</text>
</comment>
<dbReference type="PROSITE" id="PS50884">
    <property type="entry name" value="ZF_DOF_2"/>
    <property type="match status" value="1"/>
</dbReference>
<dbReference type="OMA" id="ESTCWNG"/>